<protein>
    <submittedName>
        <fullName evidence="1">Uncharacterized protein</fullName>
    </submittedName>
</protein>
<name>A0ABY2TLM8_9SPIR</name>
<reference evidence="1 2" key="1">
    <citation type="journal article" date="2019" name="Anaerobe">
        <title>Brachyspira catarrhinii sp. nov., an anaerobic intestinal spirochaete isolated from vervet monkeys may have been misidentified as Brachyspira aalborgi in previous studies.</title>
        <authorList>
            <person name="Phillips N.D."/>
            <person name="La T."/>
            <person name="Hampson D.J."/>
        </authorList>
    </citation>
    <scope>NUCLEOTIDE SEQUENCE [LARGE SCALE GENOMIC DNA]</scope>
    <source>
        <strain evidence="1 2">Z12</strain>
    </source>
</reference>
<dbReference type="Proteomes" id="UP000310168">
    <property type="component" value="Unassembled WGS sequence"/>
</dbReference>
<dbReference type="EMBL" id="SJDU01000873">
    <property type="protein sequence ID" value="TKZ19326.1"/>
    <property type="molecule type" value="Genomic_DNA"/>
</dbReference>
<proteinExistence type="predicted"/>
<gene>
    <name evidence="1" type="ORF">EZH24_13710</name>
</gene>
<evidence type="ECO:0000313" key="2">
    <source>
        <dbReference type="Proteomes" id="UP000310168"/>
    </source>
</evidence>
<accession>A0ABY2TLM8</accession>
<organism evidence="1 2">
    <name type="scientific">Brachyspira catarrhinii</name>
    <dbReference type="NCBI Taxonomy" id="2528966"/>
    <lineage>
        <taxon>Bacteria</taxon>
        <taxon>Pseudomonadati</taxon>
        <taxon>Spirochaetota</taxon>
        <taxon>Spirochaetia</taxon>
        <taxon>Brachyspirales</taxon>
        <taxon>Brachyspiraceae</taxon>
        <taxon>Brachyspira</taxon>
    </lineage>
</organism>
<sequence length="103" mass="12036">EYEEDSDDLVTRYIIKMKDTIEKTENEETTIEEVYRTLPKIVGADPLYPAIPLESEIGIKTELFEIPYKLETYDLAYQEAYKTLTNQVKKEIINIKTLNISKV</sequence>
<comment type="caution">
    <text evidence="1">The sequence shown here is derived from an EMBL/GenBank/DDBJ whole genome shotgun (WGS) entry which is preliminary data.</text>
</comment>
<evidence type="ECO:0000313" key="1">
    <source>
        <dbReference type="EMBL" id="TKZ19326.1"/>
    </source>
</evidence>
<feature type="non-terminal residue" evidence="1">
    <location>
        <position position="103"/>
    </location>
</feature>
<keyword evidence="2" id="KW-1185">Reference proteome</keyword>
<feature type="non-terminal residue" evidence="1">
    <location>
        <position position="1"/>
    </location>
</feature>